<evidence type="ECO:0000256" key="2">
    <source>
        <dbReference type="ARBA" id="ARBA00004123"/>
    </source>
</evidence>
<feature type="compositionally biased region" description="Basic and acidic residues" evidence="16">
    <location>
        <begin position="897"/>
        <end position="912"/>
    </location>
</feature>
<dbReference type="FunCoup" id="A0A1V8TKG7">
    <property type="interactions" value="1888"/>
</dbReference>
<keyword evidence="8" id="KW-0227">DNA damage</keyword>
<dbReference type="FunFam" id="3.40.50.300:FF:000947">
    <property type="entry name" value="DNA repair protein RAD50"/>
    <property type="match status" value="1"/>
</dbReference>
<dbReference type="GO" id="GO:0003691">
    <property type="term" value="F:double-stranded telomeric DNA binding"/>
    <property type="evidence" value="ECO:0007669"/>
    <property type="project" value="TreeGrafter"/>
</dbReference>
<comment type="cofactor">
    <cofactor evidence="1">
        <name>Zn(2+)</name>
        <dbReference type="ChEBI" id="CHEBI:29105"/>
    </cofactor>
</comment>
<keyword evidence="12" id="KW-0234">DNA repair</keyword>
<name>A0A1V8TKG7_9PEZI</name>
<evidence type="ECO:0000256" key="5">
    <source>
        <dbReference type="ARBA" id="ARBA00017893"/>
    </source>
</evidence>
<comment type="caution">
    <text evidence="18">The sequence shown here is derived from an EMBL/GenBank/DDBJ whole genome shotgun (WGS) entry which is preliminary data.</text>
</comment>
<gene>
    <name evidence="18" type="ORF">B0A48_03597</name>
</gene>
<comment type="catalytic activity">
    <reaction evidence="14">
        <text>ATP + H2O = ADP + phosphate + H(+)</text>
        <dbReference type="Rhea" id="RHEA:13065"/>
        <dbReference type="ChEBI" id="CHEBI:15377"/>
        <dbReference type="ChEBI" id="CHEBI:15378"/>
        <dbReference type="ChEBI" id="CHEBI:30616"/>
        <dbReference type="ChEBI" id="CHEBI:43474"/>
        <dbReference type="ChEBI" id="CHEBI:456216"/>
    </reaction>
</comment>
<feature type="coiled-coil region" evidence="15">
    <location>
        <begin position="945"/>
        <end position="1005"/>
    </location>
</feature>
<keyword evidence="6" id="KW-0158">Chromosome</keyword>
<comment type="similarity">
    <text evidence="4">Belongs to the SMC family. RAD50 subfamily.</text>
</comment>
<evidence type="ECO:0000256" key="4">
    <source>
        <dbReference type="ARBA" id="ARBA00009439"/>
    </source>
</evidence>
<keyword evidence="10" id="KW-0862">Zinc</keyword>
<keyword evidence="9" id="KW-0378">Hydrolase</keyword>
<dbReference type="GO" id="GO:0043047">
    <property type="term" value="F:single-stranded telomeric DNA binding"/>
    <property type="evidence" value="ECO:0007669"/>
    <property type="project" value="TreeGrafter"/>
</dbReference>
<dbReference type="GO" id="GO:0000794">
    <property type="term" value="C:condensed nuclear chromosome"/>
    <property type="evidence" value="ECO:0007669"/>
    <property type="project" value="TreeGrafter"/>
</dbReference>
<feature type="compositionally biased region" description="Basic and acidic residues" evidence="16">
    <location>
        <begin position="748"/>
        <end position="764"/>
    </location>
</feature>
<keyword evidence="13" id="KW-0539">Nucleus</keyword>
<evidence type="ECO:0000256" key="16">
    <source>
        <dbReference type="SAM" id="MobiDB-lite"/>
    </source>
</evidence>
<dbReference type="GO" id="GO:0030870">
    <property type="term" value="C:Mre11 complex"/>
    <property type="evidence" value="ECO:0007669"/>
    <property type="project" value="InterPro"/>
</dbReference>
<evidence type="ECO:0000256" key="3">
    <source>
        <dbReference type="ARBA" id="ARBA00004286"/>
    </source>
</evidence>
<dbReference type="EMBL" id="NAJO01000006">
    <property type="protein sequence ID" value="OQO11870.1"/>
    <property type="molecule type" value="Genomic_DNA"/>
</dbReference>
<evidence type="ECO:0000256" key="15">
    <source>
        <dbReference type="SAM" id="Coils"/>
    </source>
</evidence>
<accession>A0A1V8TKG7</accession>
<feature type="coiled-coil region" evidence="15">
    <location>
        <begin position="1029"/>
        <end position="1056"/>
    </location>
</feature>
<feature type="coiled-coil region" evidence="15">
    <location>
        <begin position="219"/>
        <end position="253"/>
    </location>
</feature>
<organism evidence="18 19">
    <name type="scientific">Cryoendolithus antarcticus</name>
    <dbReference type="NCBI Taxonomy" id="1507870"/>
    <lineage>
        <taxon>Eukaryota</taxon>
        <taxon>Fungi</taxon>
        <taxon>Dikarya</taxon>
        <taxon>Ascomycota</taxon>
        <taxon>Pezizomycotina</taxon>
        <taxon>Dothideomycetes</taxon>
        <taxon>Dothideomycetidae</taxon>
        <taxon>Cladosporiales</taxon>
        <taxon>Cladosporiaceae</taxon>
        <taxon>Cryoendolithus</taxon>
    </lineage>
</organism>
<dbReference type="GO" id="GO:0006302">
    <property type="term" value="P:double-strand break repair"/>
    <property type="evidence" value="ECO:0007669"/>
    <property type="project" value="InterPro"/>
</dbReference>
<evidence type="ECO:0000313" key="18">
    <source>
        <dbReference type="EMBL" id="OQO11870.1"/>
    </source>
</evidence>
<evidence type="ECO:0000256" key="14">
    <source>
        <dbReference type="ARBA" id="ARBA00049360"/>
    </source>
</evidence>
<dbReference type="Proteomes" id="UP000192596">
    <property type="component" value="Unassembled WGS sequence"/>
</dbReference>
<sequence length="1301" mass="147814">MSQIDKLSILGVRSFDNTHTTTIAFSSPLTLIVGTNGSGKTTIIECLKYATAGELPPNCSKGAAWIHDPNLCHEKEVMAQVKLSFKAVDGSRNVVTRNLMLTVKKATRSVKALESNITMVRAGEKLSVSSRVADVNAMMPQYLGVSKAVLDFVVFCHQDESLWPMSTPKDLKEKFDLIFEAEKYSKAIDNIKLLKKKQGENLIKFREGEVHLKKQKESAEKSQKTQIKLSDEIENLTNQTTDLGERIREVTRKSEGAWKLAEEAGQIVGQLEGKRIEERTKEESVQSLREHMTELDKSDGELQRMFEQFEEQVGADEEEVRVQKSRWTELNGEIGQGRNGVVAKERECGTYEAQKQRYDEQVVSRERLVKEAARTHSIRGYDLQVSDDEVRVFMERITKMARDQNAAFERARRETAEELQGAQRVLTQINESRSALSSRKESARQATAANDRRVATLQGQLNKISIDEGGKAAMETHLQDTESRLEASKAGLEGAYWEAEIKKAEKDLRVSDERKEALDLELVEGTRQAGDSARLDFVQKELKERQHALNTMQGAHGDRIAAVVGTDWQPATVEAAFQRSLEEKTTSVADAEKQRDGTARELQQLDFQLKTLRSDLQGKRRAIDSAAEKIRNAVDCEPEEYNHELNDLERNHSLAKSDADSFKVIKQYLEKCTTVATDHMACNTCMRGFKNEKERDSMLKNVRKYLAQFDASDVSQLGELEQQLKAARDVGTDFDTWERIKEKEIPQLDKEERQLSEERSKTDQQLEQQEEAVIEATRARREVEAMSRTVQTIAKYYGEITGFQSQITELVAKQKAAGLSRGLEMIRDEIKKVNEEAKAAKVQLTKLTAERDRARSNVNTLEIEMRDIRSKLDNARYQLKEKRSLETQVDDVNNANKEQRAAAKTADQEIEKLGPQLAQAQEKYDDISERGAERDRELQAQTSRLNTSLNQLKMADEEIQAYIERDGPSQLKRGKQQVESLKAEVARLETEQQKITRHIKKLEDTLRSHDDTKRSIADNQRYRRDRSALLAVREQIKALEATNAEADKTRATKEANHCQLERNKLAAEQASIVGQCKSKDDQLRSLIDDFESEFKSAARDYKLAHINVETTKACIEDLSRYGGALDKAIMKYHSLKMEEINRIIDELWRKTYQGTDVDTILIKSENETAGARKSYNYRVCMIKSDAEMDMRGRCSAGQKVLASIIIRLALAECFGVNCGLIALDEPTTNLDKDNIRSLAESLAEIIKGRKLQKNFQLIVITHDEDFLRYMGCSDFADTYWRVSRDDNQKSVIDKQNIAEVL</sequence>
<dbReference type="NCBIfam" id="TIGR00606">
    <property type="entry name" value="rad50"/>
    <property type="match status" value="1"/>
</dbReference>
<evidence type="ECO:0000256" key="13">
    <source>
        <dbReference type="ARBA" id="ARBA00023242"/>
    </source>
</evidence>
<evidence type="ECO:0000313" key="19">
    <source>
        <dbReference type="Proteomes" id="UP000192596"/>
    </source>
</evidence>
<comment type="subcellular location">
    <subcellularLocation>
        <location evidence="3">Chromosome</location>
    </subcellularLocation>
    <subcellularLocation>
        <location evidence="2">Nucleus</location>
    </subcellularLocation>
</comment>
<dbReference type="GO" id="GO:0051880">
    <property type="term" value="F:G-quadruplex DNA binding"/>
    <property type="evidence" value="ECO:0007669"/>
    <property type="project" value="TreeGrafter"/>
</dbReference>
<keyword evidence="19" id="KW-1185">Reference proteome</keyword>
<dbReference type="GO" id="GO:0016887">
    <property type="term" value="F:ATP hydrolysis activity"/>
    <property type="evidence" value="ECO:0007669"/>
    <property type="project" value="InterPro"/>
</dbReference>
<dbReference type="InterPro" id="IPR038729">
    <property type="entry name" value="Rad50/SbcC_AAA"/>
</dbReference>
<dbReference type="InterPro" id="IPR027417">
    <property type="entry name" value="P-loop_NTPase"/>
</dbReference>
<dbReference type="FunFam" id="3.40.50.300:FF:001195">
    <property type="entry name" value="DNA repair protein rad50"/>
    <property type="match status" value="1"/>
</dbReference>
<dbReference type="Gene3D" id="1.10.287.1490">
    <property type="match status" value="1"/>
</dbReference>
<dbReference type="Pfam" id="PF13558">
    <property type="entry name" value="SbcC_Walker_B"/>
    <property type="match status" value="1"/>
</dbReference>
<feature type="region of interest" description="Disordered" evidence="16">
    <location>
        <begin position="748"/>
        <end position="768"/>
    </location>
</feature>
<proteinExistence type="inferred from homology"/>
<dbReference type="InterPro" id="IPR004584">
    <property type="entry name" value="Rad50_eukaryotes"/>
</dbReference>
<evidence type="ECO:0000256" key="11">
    <source>
        <dbReference type="ARBA" id="ARBA00023054"/>
    </source>
</evidence>
<dbReference type="PANTHER" id="PTHR18867:SF12">
    <property type="entry name" value="DNA REPAIR PROTEIN RAD50"/>
    <property type="match status" value="1"/>
</dbReference>
<dbReference type="OrthoDB" id="18797at2759"/>
<evidence type="ECO:0000256" key="12">
    <source>
        <dbReference type="ARBA" id="ARBA00023204"/>
    </source>
</evidence>
<dbReference type="PANTHER" id="PTHR18867">
    <property type="entry name" value="RAD50"/>
    <property type="match status" value="1"/>
</dbReference>
<dbReference type="GO" id="GO:0070192">
    <property type="term" value="P:chromosome organization involved in meiotic cell cycle"/>
    <property type="evidence" value="ECO:0007669"/>
    <property type="project" value="TreeGrafter"/>
</dbReference>
<keyword evidence="11 15" id="KW-0175">Coiled coil</keyword>
<evidence type="ECO:0000256" key="9">
    <source>
        <dbReference type="ARBA" id="ARBA00022801"/>
    </source>
</evidence>
<dbReference type="GO" id="GO:0046872">
    <property type="term" value="F:metal ion binding"/>
    <property type="evidence" value="ECO:0007669"/>
    <property type="project" value="UniProtKB-KW"/>
</dbReference>
<dbReference type="STRING" id="1507870.A0A1V8TKG7"/>
<evidence type="ECO:0000256" key="6">
    <source>
        <dbReference type="ARBA" id="ARBA00022454"/>
    </source>
</evidence>
<evidence type="ECO:0000256" key="7">
    <source>
        <dbReference type="ARBA" id="ARBA00022723"/>
    </source>
</evidence>
<evidence type="ECO:0000256" key="10">
    <source>
        <dbReference type="ARBA" id="ARBA00022833"/>
    </source>
</evidence>
<feature type="domain" description="Rad50/SbcC-type AAA" evidence="17">
    <location>
        <begin position="6"/>
        <end position="233"/>
    </location>
</feature>
<feature type="coiled-coil region" evidence="15">
    <location>
        <begin position="588"/>
        <end position="629"/>
    </location>
</feature>
<feature type="region of interest" description="Disordered" evidence="16">
    <location>
        <begin position="888"/>
        <end position="937"/>
    </location>
</feature>
<evidence type="ECO:0000259" key="17">
    <source>
        <dbReference type="Pfam" id="PF13476"/>
    </source>
</evidence>
<dbReference type="InParanoid" id="A0A1V8TKG7"/>
<evidence type="ECO:0000256" key="1">
    <source>
        <dbReference type="ARBA" id="ARBA00001947"/>
    </source>
</evidence>
<reference evidence="19" key="1">
    <citation type="submission" date="2017-03" db="EMBL/GenBank/DDBJ databases">
        <title>Genomes of endolithic fungi from Antarctica.</title>
        <authorList>
            <person name="Coleine C."/>
            <person name="Masonjones S."/>
            <person name="Stajich J.E."/>
        </authorList>
    </citation>
    <scope>NUCLEOTIDE SEQUENCE [LARGE SCALE GENOMIC DNA]</scope>
    <source>
        <strain evidence="19">CCFEE 5527</strain>
    </source>
</reference>
<keyword evidence="7" id="KW-0479">Metal-binding</keyword>
<evidence type="ECO:0000256" key="8">
    <source>
        <dbReference type="ARBA" id="ARBA00022763"/>
    </source>
</evidence>
<dbReference type="GO" id="GO:0000722">
    <property type="term" value="P:telomere maintenance via recombination"/>
    <property type="evidence" value="ECO:0007669"/>
    <property type="project" value="TreeGrafter"/>
</dbReference>
<feature type="compositionally biased region" description="Basic and acidic residues" evidence="16">
    <location>
        <begin position="922"/>
        <end position="937"/>
    </location>
</feature>
<dbReference type="Pfam" id="PF13476">
    <property type="entry name" value="AAA_23"/>
    <property type="match status" value="1"/>
</dbReference>
<feature type="region of interest" description="Disordered" evidence="16">
    <location>
        <begin position="432"/>
        <end position="451"/>
    </location>
</feature>
<dbReference type="Gene3D" id="3.40.50.300">
    <property type="entry name" value="P-loop containing nucleotide triphosphate hydrolases"/>
    <property type="match status" value="2"/>
</dbReference>
<dbReference type="SUPFAM" id="SSF52540">
    <property type="entry name" value="P-loop containing nucleoside triphosphate hydrolases"/>
    <property type="match status" value="1"/>
</dbReference>
<dbReference type="GO" id="GO:0007004">
    <property type="term" value="P:telomere maintenance via telomerase"/>
    <property type="evidence" value="ECO:0007669"/>
    <property type="project" value="TreeGrafter"/>
</dbReference>
<protein>
    <recommendedName>
        <fullName evidence="5">DNA repair protein RAD50</fullName>
    </recommendedName>
</protein>